<feature type="coiled-coil region" evidence="2">
    <location>
        <begin position="205"/>
        <end position="239"/>
    </location>
</feature>
<sequence>MIQFGTICTKNKQLRSEIDHLLCLRRVFMTQWQRLIDRLSEGKKIMLDLIEQATIAYNQREEWCTKLQILRTRALHDLTSNLQEMREHKRKLDDNRKLREFFLTKGQKRIMMDLEQKEKEKRQELELKLREKLDTYRHMMLDIEHFTKERKVRQIATNFARQEEINFSNFKFVLEMIKEMEDINDRLGFLHLDIDERYILHETRIHQQRKTLEELEDVLEEIEGEASESETKLKETDEIFNALVQGVSRLFEMCKCSKDPLLRLLGNNTTVKFYNILLYLEVLEQTIHQYLIAAAYIDKTKKVTDEKKKLFYSAEDRPVVYPIDKIVTSTPCVEHEMVSDVFDKVQHVWSRNDTKTKLRIRLKLPGGHSRLHTISHCQLPKARRLMQRRYE</sequence>
<keyword evidence="1 2" id="KW-0175">Coiled coil</keyword>
<reference evidence="4" key="2">
    <citation type="submission" date="2021-08" db="EMBL/GenBank/DDBJ databases">
        <authorList>
            <person name="Eriksson T."/>
        </authorList>
    </citation>
    <scope>NUCLEOTIDE SEQUENCE</scope>
    <source>
        <strain evidence="4">Stoneville</strain>
        <tissue evidence="4">Whole head</tissue>
    </source>
</reference>
<accession>A0A8J6HXF1</accession>
<name>A0A8J6HXF1_TENMO</name>
<reference evidence="4" key="1">
    <citation type="journal article" date="2020" name="J Insects Food Feed">
        <title>The yellow mealworm (Tenebrio molitor) genome: a resource for the emerging insects as food and feed industry.</title>
        <authorList>
            <person name="Eriksson T."/>
            <person name="Andere A."/>
            <person name="Kelstrup H."/>
            <person name="Emery V."/>
            <person name="Picard C."/>
        </authorList>
    </citation>
    <scope>NUCLEOTIDE SEQUENCE</scope>
    <source>
        <strain evidence="4">Stoneville</strain>
        <tissue evidence="4">Whole head</tissue>
    </source>
</reference>
<dbReference type="PANTHER" id="PTHR21694">
    <property type="entry name" value="COILED-COIL DOMAIN-CONTAINING PROTEIN 63"/>
    <property type="match status" value="1"/>
</dbReference>
<feature type="coiled-coil region" evidence="2">
    <location>
        <begin position="75"/>
        <end position="135"/>
    </location>
</feature>
<evidence type="ECO:0000259" key="3">
    <source>
        <dbReference type="Pfam" id="PF21773"/>
    </source>
</evidence>
<dbReference type="PANTHER" id="PTHR21694:SF18">
    <property type="entry name" value="COILED-COIL DOMAIN-CONTAINING PROTEIN 63"/>
    <property type="match status" value="1"/>
</dbReference>
<comment type="caution">
    <text evidence="4">The sequence shown here is derived from an EMBL/GenBank/DDBJ whole genome shotgun (WGS) entry which is preliminary data.</text>
</comment>
<feature type="domain" description="ODAD1 central coiled coil region" evidence="3">
    <location>
        <begin position="2"/>
        <end position="266"/>
    </location>
</feature>
<gene>
    <name evidence="4" type="ORF">GEV33_000958</name>
</gene>
<organism evidence="4 5">
    <name type="scientific">Tenebrio molitor</name>
    <name type="common">Yellow mealworm beetle</name>
    <dbReference type="NCBI Taxonomy" id="7067"/>
    <lineage>
        <taxon>Eukaryota</taxon>
        <taxon>Metazoa</taxon>
        <taxon>Ecdysozoa</taxon>
        <taxon>Arthropoda</taxon>
        <taxon>Hexapoda</taxon>
        <taxon>Insecta</taxon>
        <taxon>Pterygota</taxon>
        <taxon>Neoptera</taxon>
        <taxon>Endopterygota</taxon>
        <taxon>Coleoptera</taxon>
        <taxon>Polyphaga</taxon>
        <taxon>Cucujiformia</taxon>
        <taxon>Tenebrionidae</taxon>
        <taxon>Tenebrio</taxon>
    </lineage>
</organism>
<evidence type="ECO:0000313" key="5">
    <source>
        <dbReference type="Proteomes" id="UP000719412"/>
    </source>
</evidence>
<dbReference type="InterPro" id="IPR049258">
    <property type="entry name" value="ODAD1_CC"/>
</dbReference>
<proteinExistence type="predicted"/>
<evidence type="ECO:0000256" key="1">
    <source>
        <dbReference type="ARBA" id="ARBA00023054"/>
    </source>
</evidence>
<evidence type="ECO:0000256" key="2">
    <source>
        <dbReference type="SAM" id="Coils"/>
    </source>
</evidence>
<evidence type="ECO:0000313" key="4">
    <source>
        <dbReference type="EMBL" id="KAH0821833.1"/>
    </source>
</evidence>
<dbReference type="EMBL" id="JABDTM020006009">
    <property type="protein sequence ID" value="KAH0821833.1"/>
    <property type="molecule type" value="Genomic_DNA"/>
</dbReference>
<dbReference type="Pfam" id="PF21773">
    <property type="entry name" value="ODAD1_CC"/>
    <property type="match status" value="1"/>
</dbReference>
<dbReference type="InterPro" id="IPR051876">
    <property type="entry name" value="ODA-DC/CCD"/>
</dbReference>
<dbReference type="AlphaFoldDB" id="A0A8J6HXF1"/>
<keyword evidence="5" id="KW-1185">Reference proteome</keyword>
<protein>
    <recommendedName>
        <fullName evidence="3">ODAD1 central coiled coil region domain-containing protein</fullName>
    </recommendedName>
</protein>
<dbReference type="Proteomes" id="UP000719412">
    <property type="component" value="Unassembled WGS sequence"/>
</dbReference>